<name>E8V5U8_TERSS</name>
<feature type="transmembrane region" description="Helical" evidence="2">
    <location>
        <begin position="405"/>
        <end position="427"/>
    </location>
</feature>
<dbReference type="eggNOG" id="COG1289">
    <property type="taxonomic scope" value="Bacteria"/>
</dbReference>
<keyword evidence="2" id="KW-1133">Transmembrane helix</keyword>
<feature type="transmembrane region" description="Helical" evidence="2">
    <location>
        <begin position="32"/>
        <end position="65"/>
    </location>
</feature>
<accession>E8V5U8</accession>
<protein>
    <submittedName>
        <fullName evidence="3">Fusaric acid resistance protein conserved region</fullName>
    </submittedName>
</protein>
<organism evidence="3 4">
    <name type="scientific">Terriglobus saanensis (strain ATCC BAA-1853 / DSM 23119 / SP1PR4)</name>
    <dbReference type="NCBI Taxonomy" id="401053"/>
    <lineage>
        <taxon>Bacteria</taxon>
        <taxon>Pseudomonadati</taxon>
        <taxon>Acidobacteriota</taxon>
        <taxon>Terriglobia</taxon>
        <taxon>Terriglobales</taxon>
        <taxon>Acidobacteriaceae</taxon>
        <taxon>Terriglobus</taxon>
    </lineage>
</organism>
<dbReference type="EMBL" id="CP002467">
    <property type="protein sequence ID" value="ADV82707.1"/>
    <property type="molecule type" value="Genomic_DNA"/>
</dbReference>
<dbReference type="OrthoDB" id="105720at2"/>
<reference evidence="3 4" key="1">
    <citation type="journal article" date="2012" name="Stand. Genomic Sci.">
        <title>Complete genome sequence of Terriglobus saanensis type strain SP1PR4(T), an Acidobacteria from tundra soil.</title>
        <authorList>
            <person name="Rawat S.R."/>
            <person name="Mannisto M.K."/>
            <person name="Starovoytov V."/>
            <person name="Goodwin L."/>
            <person name="Nolan M."/>
            <person name="Hauser L."/>
            <person name="Land M."/>
            <person name="Davenport K.W."/>
            <person name="Woyke T."/>
            <person name="Haggblom M.M."/>
        </authorList>
    </citation>
    <scope>NUCLEOTIDE SEQUENCE</scope>
    <source>
        <strain evidence="4">ATCC BAA-1853 / DSM 23119 / SP1PR4</strain>
    </source>
</reference>
<sequence length="705" mass="77452">MPSQGSDLDLSLASGWNYFKQELKPYPGRNWLIVRMTLAAVLMMVWVMVFRIPNAALGVYYTLLISRETTSETFETSIGLIGAIGAALGIILLGIFLFTGSPLLHFLWIGACLLLTFFFISAASQYRIATGFGFLMTSAIPLWDLPANIDRQLSLTLYSALAVVVAVAITITIELIFAAFHRTTPLEEGLTARLRAVCGVLRTADDPDPEATAQVRQFSDIGTGMLRRNLLRMQSGSEYYARQAVFIGLTGRLIDLTAALLVTPEKQTDHELKQLAAIADQIDHLWETNYASAAPPVPDEHLAEGHPTSLIPLLASTVELVNKAIEQEDPENEYILDEKPPSPPLFKRDAFTNPEHVAFALRGAGAAMVCYILYHLFAWKGLSSGIPTCMITALSTAGSSRQKQLLRFFGAILGGLLFGILSESIFLPTFDSIISFGVLFTLVTGLSAWIATSSPRISYLGLQIAFAFDLVQLRTFGPAVLLTPARDNVEGIMLGLFAMWIFFDQAQSGTAAAAMQATFLRTIRLMADYMRAKPEGSKSAYLKKVRGQRDVINETFSQVRILADAVLFEFNSGRETALKWRAAIHIWQPELRTFFLMQITLAHMRLNTPDGRLSPLAEEIQAANIEALNDLANLVDRSMPDRIIDTAPLQKAMAADSRHDAPLASDSGKILQYLIEQVQSTLQLPGIRAPDESSPPARVQPALPQ</sequence>
<feature type="transmembrane region" description="Helical" evidence="2">
    <location>
        <begin position="128"/>
        <end position="145"/>
    </location>
</feature>
<evidence type="ECO:0000256" key="2">
    <source>
        <dbReference type="SAM" id="Phobius"/>
    </source>
</evidence>
<evidence type="ECO:0000313" key="3">
    <source>
        <dbReference type="EMBL" id="ADV82707.1"/>
    </source>
</evidence>
<gene>
    <name evidence="3" type="ordered locus">AciPR4_1901</name>
</gene>
<feature type="transmembrane region" description="Helical" evidence="2">
    <location>
        <begin position="77"/>
        <end position="97"/>
    </location>
</feature>
<dbReference type="HOGENOM" id="CLU_392681_0_0_0"/>
<dbReference type="AlphaFoldDB" id="E8V5U8"/>
<dbReference type="Proteomes" id="UP000006844">
    <property type="component" value="Chromosome"/>
</dbReference>
<proteinExistence type="predicted"/>
<feature type="transmembrane region" description="Helical" evidence="2">
    <location>
        <begin position="433"/>
        <end position="452"/>
    </location>
</feature>
<feature type="transmembrane region" description="Helical" evidence="2">
    <location>
        <begin position="103"/>
        <end position="121"/>
    </location>
</feature>
<keyword evidence="2" id="KW-0812">Transmembrane</keyword>
<evidence type="ECO:0000313" key="4">
    <source>
        <dbReference type="Proteomes" id="UP000006844"/>
    </source>
</evidence>
<dbReference type="RefSeq" id="WP_013568440.1">
    <property type="nucleotide sequence ID" value="NC_014963.1"/>
</dbReference>
<keyword evidence="4" id="KW-1185">Reference proteome</keyword>
<dbReference type="STRING" id="401053.AciPR4_1901"/>
<evidence type="ECO:0000256" key="1">
    <source>
        <dbReference type="SAM" id="MobiDB-lite"/>
    </source>
</evidence>
<feature type="transmembrane region" description="Helical" evidence="2">
    <location>
        <begin position="157"/>
        <end position="180"/>
    </location>
</feature>
<feature type="region of interest" description="Disordered" evidence="1">
    <location>
        <begin position="686"/>
        <end position="705"/>
    </location>
</feature>
<keyword evidence="2" id="KW-0472">Membrane</keyword>
<dbReference type="KEGG" id="tsa:AciPR4_1901"/>